<accession>A0A9P5TW69</accession>
<dbReference type="EMBL" id="JADNRY010000706">
    <property type="protein sequence ID" value="KAF9029395.1"/>
    <property type="molecule type" value="Genomic_DNA"/>
</dbReference>
<name>A0A9P5TW69_9AGAR</name>
<evidence type="ECO:0000313" key="2">
    <source>
        <dbReference type="Proteomes" id="UP000772434"/>
    </source>
</evidence>
<proteinExistence type="predicted"/>
<comment type="caution">
    <text evidence="1">The sequence shown here is derived from an EMBL/GenBank/DDBJ whole genome shotgun (WGS) entry which is preliminary data.</text>
</comment>
<dbReference type="OrthoDB" id="2548253at2759"/>
<gene>
    <name evidence="1" type="ORF">BDP27DRAFT_1349663</name>
</gene>
<keyword evidence="2" id="KW-1185">Reference proteome</keyword>
<dbReference type="AlphaFoldDB" id="A0A9P5TW69"/>
<sequence length="584" mass="67105">MFFFGLSGAMRHLWSMLSHMNLQTKAFLMNPNQRFYQNQTIDQVTDRSLVVQPLIGENQAFDIGVTIWARASPEEERAWLRDAGKNVSETQTRRTSSLIDGPVDIGGFGSKQRWIQNDYEYTSMFKVRGFNTTTPDALFKIIYSDIAFSHVRLSDISKQWTGRDALKAAFTILPRPNSALRNLQTYSSWIHTSGITQKRAWPFPLGSEENSPKSLGDEATDFLSFVMPLVRSFQVPHPCVNASVQADSSYPIRTNAPFILSRYELEIMNFDSFNKSHSIIKSAKVFRPNEIDPQYKKMRTWSWDSEESPMKWVTTCHNRDYYRTGILETLFEFGAPLDDGYNQIEWAYAPYFEANQNGFRPKRLHPIPTQTICNSSSIDPHDRRTIKNPWAFKHFRILVLDSGLNISWHITYSGISFKSGSDYQQVMLQDRIDQYSASLFGIYREGNAYGRRRLVLNFLSKSLLIIAGAFDALYWYTRNTTSFISIPGTLLLAVASLVNCEFIIQGRDAWSAYQVLLPQQTMFTEEDQSIVLTPPDFAVMPDIPIVLQAIWMSMTALRIEWVWPSGSEDTLLRRAIPYFTEDTT</sequence>
<dbReference type="Proteomes" id="UP000772434">
    <property type="component" value="Unassembled WGS sequence"/>
</dbReference>
<protein>
    <submittedName>
        <fullName evidence="1">Uncharacterized protein</fullName>
    </submittedName>
</protein>
<evidence type="ECO:0000313" key="1">
    <source>
        <dbReference type="EMBL" id="KAF9029395.1"/>
    </source>
</evidence>
<organism evidence="1 2">
    <name type="scientific">Rhodocollybia butyracea</name>
    <dbReference type="NCBI Taxonomy" id="206335"/>
    <lineage>
        <taxon>Eukaryota</taxon>
        <taxon>Fungi</taxon>
        <taxon>Dikarya</taxon>
        <taxon>Basidiomycota</taxon>
        <taxon>Agaricomycotina</taxon>
        <taxon>Agaricomycetes</taxon>
        <taxon>Agaricomycetidae</taxon>
        <taxon>Agaricales</taxon>
        <taxon>Marasmiineae</taxon>
        <taxon>Omphalotaceae</taxon>
        <taxon>Rhodocollybia</taxon>
    </lineage>
</organism>
<reference evidence="1" key="1">
    <citation type="submission" date="2020-11" db="EMBL/GenBank/DDBJ databases">
        <authorList>
            <consortium name="DOE Joint Genome Institute"/>
            <person name="Ahrendt S."/>
            <person name="Riley R."/>
            <person name="Andreopoulos W."/>
            <person name="Labutti K."/>
            <person name="Pangilinan J."/>
            <person name="Ruiz-Duenas F.J."/>
            <person name="Barrasa J.M."/>
            <person name="Sanchez-Garcia M."/>
            <person name="Camarero S."/>
            <person name="Miyauchi S."/>
            <person name="Serrano A."/>
            <person name="Linde D."/>
            <person name="Babiker R."/>
            <person name="Drula E."/>
            <person name="Ayuso-Fernandez I."/>
            <person name="Pacheco R."/>
            <person name="Padilla G."/>
            <person name="Ferreira P."/>
            <person name="Barriuso J."/>
            <person name="Kellner H."/>
            <person name="Castanera R."/>
            <person name="Alfaro M."/>
            <person name="Ramirez L."/>
            <person name="Pisabarro A.G."/>
            <person name="Kuo A."/>
            <person name="Tritt A."/>
            <person name="Lipzen A."/>
            <person name="He G."/>
            <person name="Yan M."/>
            <person name="Ng V."/>
            <person name="Cullen D."/>
            <person name="Martin F."/>
            <person name="Rosso M.-N."/>
            <person name="Henrissat B."/>
            <person name="Hibbett D."/>
            <person name="Martinez A.T."/>
            <person name="Grigoriev I.V."/>
        </authorList>
    </citation>
    <scope>NUCLEOTIDE SEQUENCE</scope>
    <source>
        <strain evidence="1">AH 40177</strain>
    </source>
</reference>